<evidence type="ECO:0000313" key="4">
    <source>
        <dbReference type="RefSeq" id="XP_013780834.1"/>
    </source>
</evidence>
<reference evidence="4" key="1">
    <citation type="submission" date="2025-08" db="UniProtKB">
        <authorList>
            <consortium name="RefSeq"/>
        </authorList>
    </citation>
    <scope>IDENTIFICATION</scope>
    <source>
        <tissue evidence="4">Muscle</tissue>
    </source>
</reference>
<organism evidence="3 4">
    <name type="scientific">Limulus polyphemus</name>
    <name type="common">Atlantic horseshoe crab</name>
    <dbReference type="NCBI Taxonomy" id="6850"/>
    <lineage>
        <taxon>Eukaryota</taxon>
        <taxon>Metazoa</taxon>
        <taxon>Ecdysozoa</taxon>
        <taxon>Arthropoda</taxon>
        <taxon>Chelicerata</taxon>
        <taxon>Merostomata</taxon>
        <taxon>Xiphosura</taxon>
        <taxon>Limulidae</taxon>
        <taxon>Limulus</taxon>
    </lineage>
</organism>
<dbReference type="InterPro" id="IPR010569">
    <property type="entry name" value="Myotubularin-like_Pase_dom"/>
</dbReference>
<comment type="similarity">
    <text evidence="1">Belongs to the protein-tyrosine phosphatase family. Non-receptor class myotubularin subfamily.</text>
</comment>
<dbReference type="Gene3D" id="2.30.29.30">
    <property type="entry name" value="Pleckstrin-homology domain (PH domain)/Phosphotyrosine-binding domain (PTB)"/>
    <property type="match status" value="1"/>
</dbReference>
<feature type="domain" description="Myotubularin phosphatase" evidence="2">
    <location>
        <begin position="234"/>
        <end position="619"/>
    </location>
</feature>
<evidence type="ECO:0000256" key="1">
    <source>
        <dbReference type="ARBA" id="ARBA00007471"/>
    </source>
</evidence>
<dbReference type="InterPro" id="IPR029021">
    <property type="entry name" value="Prot-tyrosine_phosphatase-like"/>
</dbReference>
<dbReference type="SUPFAM" id="SSF50729">
    <property type="entry name" value="PH domain-like"/>
    <property type="match status" value="1"/>
</dbReference>
<dbReference type="InterPro" id="IPR011993">
    <property type="entry name" value="PH-like_dom_sf"/>
</dbReference>
<dbReference type="PROSITE" id="PS51339">
    <property type="entry name" value="PPASE_MYOTUBULARIN"/>
    <property type="match status" value="1"/>
</dbReference>
<dbReference type="SUPFAM" id="SSF52799">
    <property type="entry name" value="(Phosphotyrosine protein) phosphatases II"/>
    <property type="match status" value="1"/>
</dbReference>
<accession>A0ABM1BFB5</accession>
<dbReference type="PANTHER" id="PTHR10807:SF110">
    <property type="entry name" value="FI17948P1"/>
    <property type="match status" value="1"/>
</dbReference>
<sequence>MPLQKKKIGCYKVSRTFKSYVDFDAVDDGHDAGKTNASNGSRLGIDDSSKENFTSGSNLTVDLTNGGSKEENLFLQPKLLPGEVVVKCMNNVMKFDNMSDNKTGISGALCCTNFKLSFITLDDYPSNLRLRNLLLQENDVCLMNIDSVYQVINGRRKKLTSSMNISGDLKAVEIHCKDLRIYTFSFKFCSQCDSKDLLNTILYHSSPGQVQLLFAFDYVGFQAVKSVHPSSWTFTMIQDWETELKRCGCTSWRVCLSNENFNICESLPEAFVVPAAILGKDVNNLAPLCNGRRFPTWSWGTSDGNVLVRMSGVFDIERQSQILETIKKGIPQPSSLQLFSLDDLCPSVREINYSYIKLQGICKPENAHSYWKQESTYLSSLESIHWFHYLSACLETTLKIAKSMASKKDSVIIKEWEGRDLSCVISSLVQILLDPFFRTQYGFECLVQKEWVALGHPFQERLGQLGVEEGCKSPVFLLFLDCVWQILQQFPSSFEFTETYLTNLWDTVHISCFDTFLFNCHRERANAYSKFCELRRLQSAWDWSLQFTKQDMIFFKNPLYILTAQEGISHSRPWSLACDGPLKSHIRPLTLAKKAEDRESELLELDPSVMNMQLWRQCYLRWIPLAQVVGGDLPLVYLQNLVIWDEICALQKLLESPQEPVNLRHRRVASDNTLYRSEVDSSGGVKNNTRIVTSSFPYSPIGPFDWGHFHRVPSSSYLHVDVVGVDEELDE</sequence>
<name>A0ABM1BFB5_LIMPO</name>
<evidence type="ECO:0000313" key="3">
    <source>
        <dbReference type="Proteomes" id="UP000694941"/>
    </source>
</evidence>
<dbReference type="GeneID" id="106465175"/>
<dbReference type="RefSeq" id="XP_013780834.1">
    <property type="nucleotide sequence ID" value="XM_013925380.2"/>
</dbReference>
<dbReference type="Proteomes" id="UP000694941">
    <property type="component" value="Unplaced"/>
</dbReference>
<evidence type="ECO:0000259" key="2">
    <source>
        <dbReference type="PROSITE" id="PS51339"/>
    </source>
</evidence>
<protein>
    <submittedName>
        <fullName evidence="4">Myotubularin-related protein 10-B-like isoform X1</fullName>
    </submittedName>
</protein>
<dbReference type="InterPro" id="IPR030564">
    <property type="entry name" value="Myotubularin"/>
</dbReference>
<dbReference type="Pfam" id="PF06602">
    <property type="entry name" value="Myotub-related"/>
    <property type="match status" value="2"/>
</dbReference>
<proteinExistence type="inferred from homology"/>
<dbReference type="PANTHER" id="PTHR10807">
    <property type="entry name" value="MYOTUBULARIN-RELATED"/>
    <property type="match status" value="1"/>
</dbReference>
<dbReference type="InterPro" id="IPR022587">
    <property type="entry name" value="MTMR12-like_C"/>
</dbReference>
<keyword evidence="3" id="KW-1185">Reference proteome</keyword>
<gene>
    <name evidence="4" type="primary">LOC106465175</name>
</gene>
<dbReference type="Pfam" id="PF12578">
    <property type="entry name" value="3-PAP"/>
    <property type="match status" value="1"/>
</dbReference>